<dbReference type="Pfam" id="PF01593">
    <property type="entry name" value="Amino_oxidase"/>
    <property type="match status" value="1"/>
</dbReference>
<keyword evidence="4" id="KW-0808">Transferase</keyword>
<evidence type="ECO:0000256" key="1">
    <source>
        <dbReference type="ARBA" id="ARBA00023002"/>
    </source>
</evidence>
<dbReference type="RefSeq" id="WP_043919833.1">
    <property type="nucleotide sequence ID" value="NZ_FZPF01000011.1"/>
</dbReference>
<dbReference type="Pfam" id="PF01266">
    <property type="entry name" value="DAO"/>
    <property type="match status" value="1"/>
</dbReference>
<sequence>MIIEGEERYPDAASTRPHVIVVGAGVAGLTTAHRLLERGHDITLLEADSFLGGKLGAHQDWDERDHPSAGIDPLPPITDEAGPYGRRKCAVCTDPCCERKRATDWHEHCYHMYLNWYHNFWALMRDIGAMDRFVPITEIYHQPPDPDADILSVVNPGSPWTALHNAFAGVDPPADMFLQNQSMLDLLAKPDSERQRLDKMSVEAVLLEHGYTTKASRAASHRVLAKAFAAPTAMASARTFQSFNKYSARLPAPTMWLLDGVTAEAIFTPWLCKLAELSGSFRIDDDVLATRPVFRDAIEHFAALERDEEERRRMPSLTVMPLRALTGIEIDPDTGEFLLRVERQDHSRGTRNRFASNEIDPGGDVWRFDGQVVLTVPPRQLAGLVFTRAESGKADPDICLVGSDPALANVARLGSAPIFTLDIFLREPLERPLPRGIINLLGSKYEMTLYDNTEMWRTEDAPDPKPHMISVCASDVKTLMPFVDKPGGVQVVIDRMLAEMRRYVRFDPETDLLHCRTHLQTNAGEELFINAVDTWEYRPRTTTEIPNMTLAGDFVQTAIDVVTIEAAAMSGVMAAEAVRRKTGLGRPVPVVVPDTIPRAQMWAAAMASRPFAYLAKAASEADHGIRGSFVTEYPGG</sequence>
<feature type="domain" description="Amine oxidase" evidence="3">
    <location>
        <begin position="363"/>
        <end position="578"/>
    </location>
</feature>
<proteinExistence type="predicted"/>
<name>A0A0D1D5I2_9RHOB</name>
<dbReference type="GO" id="GO:0004808">
    <property type="term" value="F:tRNA (5-methylaminomethyl-2-thiouridylate)(34)-methyltransferase activity"/>
    <property type="evidence" value="ECO:0007669"/>
    <property type="project" value="UniProtKB-EC"/>
</dbReference>
<dbReference type="AlphaFoldDB" id="A0A0D1D5I2"/>
<keyword evidence="1" id="KW-0560">Oxidoreductase</keyword>
<dbReference type="InterPro" id="IPR036188">
    <property type="entry name" value="FAD/NAD-bd_sf"/>
</dbReference>
<evidence type="ECO:0000259" key="2">
    <source>
        <dbReference type="Pfam" id="PF01266"/>
    </source>
</evidence>
<feature type="domain" description="FAD dependent oxidoreductase" evidence="2">
    <location>
        <begin position="18"/>
        <end position="54"/>
    </location>
</feature>
<dbReference type="GO" id="GO:0016491">
    <property type="term" value="F:oxidoreductase activity"/>
    <property type="evidence" value="ECO:0007669"/>
    <property type="project" value="UniProtKB-KW"/>
</dbReference>
<keyword evidence="5" id="KW-1185">Reference proteome</keyword>
<reference evidence="4 5" key="1">
    <citation type="submission" date="2015-02" db="EMBL/GenBank/DDBJ databases">
        <title>Genome Sequence of Jannaschia aquimarina DSM28248, a member of the Roseobacter clade.</title>
        <authorList>
            <person name="Voget S."/>
            <person name="Daniel R."/>
        </authorList>
    </citation>
    <scope>NUCLEOTIDE SEQUENCE [LARGE SCALE GENOMIC DNA]</scope>
    <source>
        <strain evidence="4 5">GSW-M26</strain>
    </source>
</reference>
<accession>A0A0D1D5I2</accession>
<dbReference type="PANTHER" id="PTHR42923">
    <property type="entry name" value="PROTOPORPHYRINOGEN OXIDASE"/>
    <property type="match status" value="1"/>
</dbReference>
<dbReference type="InterPro" id="IPR050464">
    <property type="entry name" value="Zeta_carotene_desat/Oxidored"/>
</dbReference>
<comment type="caution">
    <text evidence="4">The sequence shown here is derived from an EMBL/GenBank/DDBJ whole genome shotgun (WGS) entry which is preliminary data.</text>
</comment>
<keyword evidence="4" id="KW-0489">Methyltransferase</keyword>
<dbReference type="GO" id="GO:0032259">
    <property type="term" value="P:methylation"/>
    <property type="evidence" value="ECO:0007669"/>
    <property type="project" value="UniProtKB-KW"/>
</dbReference>
<dbReference type="PATRIC" id="fig|935700.4.peg.3152"/>
<evidence type="ECO:0000259" key="3">
    <source>
        <dbReference type="Pfam" id="PF01593"/>
    </source>
</evidence>
<evidence type="ECO:0000313" key="4">
    <source>
        <dbReference type="EMBL" id="KIT15228.1"/>
    </source>
</evidence>
<dbReference type="STRING" id="935700.jaqu_30510"/>
<dbReference type="SUPFAM" id="SSF51905">
    <property type="entry name" value="FAD/NAD(P)-binding domain"/>
    <property type="match status" value="1"/>
</dbReference>
<dbReference type="Proteomes" id="UP000032232">
    <property type="component" value="Unassembled WGS sequence"/>
</dbReference>
<dbReference type="InterPro" id="IPR006076">
    <property type="entry name" value="FAD-dep_OxRdtase"/>
</dbReference>
<dbReference type="PANTHER" id="PTHR42923:SF46">
    <property type="entry name" value="AMINE OXIDASE"/>
    <property type="match status" value="1"/>
</dbReference>
<organism evidence="4 5">
    <name type="scientific">Jannaschia aquimarina</name>
    <dbReference type="NCBI Taxonomy" id="935700"/>
    <lineage>
        <taxon>Bacteria</taxon>
        <taxon>Pseudomonadati</taxon>
        <taxon>Pseudomonadota</taxon>
        <taxon>Alphaproteobacteria</taxon>
        <taxon>Rhodobacterales</taxon>
        <taxon>Roseobacteraceae</taxon>
        <taxon>Jannaschia</taxon>
    </lineage>
</organism>
<dbReference type="EC" id="2.1.1.61" evidence="4"/>
<gene>
    <name evidence="4" type="primary">mnmC_3</name>
    <name evidence="4" type="ORF">jaqu_30510</name>
</gene>
<evidence type="ECO:0000313" key="5">
    <source>
        <dbReference type="Proteomes" id="UP000032232"/>
    </source>
</evidence>
<dbReference type="InterPro" id="IPR002937">
    <property type="entry name" value="Amino_oxidase"/>
</dbReference>
<dbReference type="EMBL" id="JYFE01000055">
    <property type="protein sequence ID" value="KIT15228.1"/>
    <property type="molecule type" value="Genomic_DNA"/>
</dbReference>
<protein>
    <submittedName>
        <fullName evidence="4">MnmC_3 protein</fullName>
        <ecNumber evidence="4">2.1.1.61</ecNumber>
    </submittedName>
</protein>
<dbReference type="Gene3D" id="3.50.50.60">
    <property type="entry name" value="FAD/NAD(P)-binding domain"/>
    <property type="match status" value="1"/>
</dbReference>